<keyword evidence="4" id="KW-1003">Cell membrane</keyword>
<evidence type="ECO:0000256" key="17">
    <source>
        <dbReference type="SAM" id="Phobius"/>
    </source>
</evidence>
<keyword evidence="14 17" id="KW-0472">Membrane</keyword>
<dbReference type="SMART" id="SM00388">
    <property type="entry name" value="HisKA"/>
    <property type="match status" value="1"/>
</dbReference>
<evidence type="ECO:0000256" key="8">
    <source>
        <dbReference type="ARBA" id="ARBA00022741"/>
    </source>
</evidence>
<evidence type="ECO:0000256" key="12">
    <source>
        <dbReference type="ARBA" id="ARBA00023012"/>
    </source>
</evidence>
<dbReference type="SUPFAM" id="SSF158472">
    <property type="entry name" value="HAMP domain-like"/>
    <property type="match status" value="1"/>
</dbReference>
<keyword evidence="9" id="KW-0418">Kinase</keyword>
<dbReference type="CDD" id="cd00082">
    <property type="entry name" value="HisKA"/>
    <property type="match status" value="1"/>
</dbReference>
<keyword evidence="11 17" id="KW-1133">Transmembrane helix</keyword>
<dbReference type="InterPro" id="IPR003661">
    <property type="entry name" value="HisK_dim/P_dom"/>
</dbReference>
<dbReference type="PROSITE" id="PS50885">
    <property type="entry name" value="HAMP"/>
    <property type="match status" value="1"/>
</dbReference>
<dbReference type="InterPro" id="IPR004358">
    <property type="entry name" value="Sig_transdc_His_kin-like_C"/>
</dbReference>
<dbReference type="SUPFAM" id="SSF55874">
    <property type="entry name" value="ATPase domain of HSP90 chaperone/DNA topoisomerase II/histidine kinase"/>
    <property type="match status" value="1"/>
</dbReference>
<evidence type="ECO:0000256" key="2">
    <source>
        <dbReference type="ARBA" id="ARBA00004651"/>
    </source>
</evidence>
<evidence type="ECO:0000256" key="15">
    <source>
        <dbReference type="ARBA" id="ARBA00037219"/>
    </source>
</evidence>
<evidence type="ECO:0000259" key="19">
    <source>
        <dbReference type="PROSITE" id="PS50885"/>
    </source>
</evidence>
<dbReference type="RefSeq" id="WP_086041579.1">
    <property type="nucleotide sequence ID" value="NZ_CBCRZA010000018.1"/>
</dbReference>
<keyword evidence="10" id="KW-0067">ATP-binding</keyword>
<dbReference type="OrthoDB" id="9813151at2"/>
<dbReference type="GeneID" id="35294349"/>
<evidence type="ECO:0000256" key="14">
    <source>
        <dbReference type="ARBA" id="ARBA00023136"/>
    </source>
</evidence>
<dbReference type="Gene3D" id="6.10.340.10">
    <property type="match status" value="1"/>
</dbReference>
<keyword evidence="13" id="KW-0843">Virulence</keyword>
<keyword evidence="6 20" id="KW-0808">Transferase</keyword>
<dbReference type="SUPFAM" id="SSF47384">
    <property type="entry name" value="Homodimeric domain of signal transducing histidine kinase"/>
    <property type="match status" value="1"/>
</dbReference>
<dbReference type="Pfam" id="PF00672">
    <property type="entry name" value="HAMP"/>
    <property type="match status" value="1"/>
</dbReference>
<organism evidence="20 21">
    <name type="scientific">Macrococcoides canis</name>
    <dbReference type="NCBI Taxonomy" id="1855823"/>
    <lineage>
        <taxon>Bacteria</taxon>
        <taxon>Bacillati</taxon>
        <taxon>Bacillota</taxon>
        <taxon>Bacilli</taxon>
        <taxon>Bacillales</taxon>
        <taxon>Staphylococcaceae</taxon>
        <taxon>Macrococcoides</taxon>
    </lineage>
</organism>
<dbReference type="Pfam" id="PF00512">
    <property type="entry name" value="HisKA"/>
    <property type="match status" value="1"/>
</dbReference>
<evidence type="ECO:0000256" key="5">
    <source>
        <dbReference type="ARBA" id="ARBA00022553"/>
    </source>
</evidence>
<proteinExistence type="predicted"/>
<dbReference type="PANTHER" id="PTHR45528">
    <property type="entry name" value="SENSOR HISTIDINE KINASE CPXA"/>
    <property type="match status" value="1"/>
</dbReference>
<evidence type="ECO:0000256" key="3">
    <source>
        <dbReference type="ARBA" id="ARBA00012438"/>
    </source>
</evidence>
<evidence type="ECO:0000256" key="6">
    <source>
        <dbReference type="ARBA" id="ARBA00022679"/>
    </source>
</evidence>
<dbReference type="PANTHER" id="PTHR45528:SF11">
    <property type="entry name" value="HISTIDINE KINASE"/>
    <property type="match status" value="1"/>
</dbReference>
<dbReference type="SMART" id="SM00387">
    <property type="entry name" value="HATPase_c"/>
    <property type="match status" value="1"/>
</dbReference>
<dbReference type="GO" id="GO:0000155">
    <property type="term" value="F:phosphorelay sensor kinase activity"/>
    <property type="evidence" value="ECO:0007669"/>
    <property type="project" value="InterPro"/>
</dbReference>
<dbReference type="InterPro" id="IPR003594">
    <property type="entry name" value="HATPase_dom"/>
</dbReference>
<evidence type="ECO:0000256" key="7">
    <source>
        <dbReference type="ARBA" id="ARBA00022692"/>
    </source>
</evidence>
<feature type="domain" description="HAMP" evidence="19">
    <location>
        <begin position="181"/>
        <end position="232"/>
    </location>
</feature>
<dbReference type="InterPro" id="IPR003660">
    <property type="entry name" value="HAMP_dom"/>
</dbReference>
<dbReference type="InterPro" id="IPR050398">
    <property type="entry name" value="HssS/ArlS-like"/>
</dbReference>
<evidence type="ECO:0000256" key="10">
    <source>
        <dbReference type="ARBA" id="ARBA00022840"/>
    </source>
</evidence>
<dbReference type="Pfam" id="PF02518">
    <property type="entry name" value="HATPase_c"/>
    <property type="match status" value="1"/>
</dbReference>
<dbReference type="Gene3D" id="3.30.565.10">
    <property type="entry name" value="Histidine kinase-like ATPase, C-terminal domain"/>
    <property type="match status" value="1"/>
</dbReference>
<name>A0A1W7A8A2_9STAP</name>
<keyword evidence="8" id="KW-0547">Nucleotide-binding</keyword>
<dbReference type="InterPro" id="IPR036890">
    <property type="entry name" value="HATPase_C_sf"/>
</dbReference>
<evidence type="ECO:0000256" key="16">
    <source>
        <dbReference type="ARBA" id="ARBA00040841"/>
    </source>
</evidence>
<sequence>MFKRLSTRFIIGTFHVIIVSSLLSFIIANVYYHMTLKEQNDTRITNTLITQKKYIESHPEIKPDAFFTQLANLNFQVVAIKDGKKHFYGTPFRVKNLPYHGPLTEPYHGIKERPFNVFITGFFDNETRNTVGMPMQVNGTRYDVYIRPDVGESMHEFRIFLAILFLCIIVFSILFVFLSSKYIVHPVVQLKEAARKIGDQSGYQTSVKRRDEIGVLAHEMNVMSAKILHHEEMNQRFVANVSHEIQSPITNLLGQIKQLRQTKDFSLLDDIEHQSQRLSGLTKQLLMLASLEKSGRTVEKELFSSKLLIQEVIRNHMYALDQKEIFVTTKLKDFEMSGHRDLCYQMLSNILSNAIKYSPVETQIKFESNNEGLPYIKVIDEGYGMSDKTKAYLFERFYKAEVHEDKVPANGLGMAIVKEIADLHDFTIAVESELGKGTAITIYLSKK</sequence>
<evidence type="ECO:0000259" key="18">
    <source>
        <dbReference type="PROSITE" id="PS50109"/>
    </source>
</evidence>
<comment type="function">
    <text evidence="15">Member of the two-component regulatory system HssS/HssR involved in intracellular heme homeostasis and tempering of staphylococcal virulence. HssS functions as a heme sensor histidine kinase which is autophosphorylated at a histidine residue and transfers its phosphate group to an aspartate residue of HssR. HssR/HssS activates the expression of hrtAB, an efflux pump, in response to extracellular heme, hemin, hemoglobin or blood.</text>
</comment>
<keyword evidence="12" id="KW-0902">Two-component regulatory system</keyword>
<evidence type="ECO:0000256" key="1">
    <source>
        <dbReference type="ARBA" id="ARBA00000085"/>
    </source>
</evidence>
<protein>
    <recommendedName>
        <fullName evidence="16">Heme sensor protein HssS</fullName>
        <ecNumber evidence="3">2.7.13.3</ecNumber>
    </recommendedName>
</protein>
<dbReference type="InterPro" id="IPR036097">
    <property type="entry name" value="HisK_dim/P_sf"/>
</dbReference>
<comment type="subcellular location">
    <subcellularLocation>
        <location evidence="2">Cell membrane</location>
        <topology evidence="2">Multi-pass membrane protein</topology>
    </subcellularLocation>
</comment>
<evidence type="ECO:0000313" key="21">
    <source>
        <dbReference type="Proteomes" id="UP000194154"/>
    </source>
</evidence>
<reference evidence="20 21" key="1">
    <citation type="journal article" date="2017" name="Int. J. Syst. Evol. Microbiol.">
        <title>Macrococcus canis sp. nov., a skin bacterium associated with infections in dogs.</title>
        <authorList>
            <person name="Gobeli Brawand S."/>
            <person name="Cotting K."/>
            <person name="Gomez-Sanz E."/>
            <person name="Collaud A."/>
            <person name="Thomann A."/>
            <person name="Brodard I."/>
            <person name="Rodriguez-Campos S."/>
            <person name="Strauss C."/>
            <person name="Perreten V."/>
        </authorList>
    </citation>
    <scope>NUCLEOTIDE SEQUENCE [LARGE SCALE GENOMIC DNA]</scope>
    <source>
        <strain evidence="20 21">KM45013</strain>
    </source>
</reference>
<accession>A0A1W7A8A2</accession>
<evidence type="ECO:0000256" key="9">
    <source>
        <dbReference type="ARBA" id="ARBA00022777"/>
    </source>
</evidence>
<dbReference type="AlphaFoldDB" id="A0A1W7A8A2"/>
<dbReference type="EC" id="2.7.13.3" evidence="3"/>
<dbReference type="KEGG" id="mcak:MCCS_01940"/>
<keyword evidence="5" id="KW-0597">Phosphoprotein</keyword>
<dbReference type="GO" id="GO:0005886">
    <property type="term" value="C:plasma membrane"/>
    <property type="evidence" value="ECO:0007669"/>
    <property type="project" value="UniProtKB-SubCell"/>
</dbReference>
<evidence type="ECO:0000256" key="13">
    <source>
        <dbReference type="ARBA" id="ARBA00023026"/>
    </source>
</evidence>
<dbReference type="PROSITE" id="PS50109">
    <property type="entry name" value="HIS_KIN"/>
    <property type="match status" value="1"/>
</dbReference>
<feature type="domain" description="Histidine kinase" evidence="18">
    <location>
        <begin position="240"/>
        <end position="447"/>
    </location>
</feature>
<dbReference type="CDD" id="cd06225">
    <property type="entry name" value="HAMP"/>
    <property type="match status" value="1"/>
</dbReference>
<comment type="catalytic activity">
    <reaction evidence="1">
        <text>ATP + protein L-histidine = ADP + protein N-phospho-L-histidine.</text>
        <dbReference type="EC" id="2.7.13.3"/>
    </reaction>
</comment>
<feature type="transmembrane region" description="Helical" evidence="17">
    <location>
        <begin position="157"/>
        <end position="178"/>
    </location>
</feature>
<keyword evidence="21" id="KW-1185">Reference proteome</keyword>
<dbReference type="PRINTS" id="PR00344">
    <property type="entry name" value="BCTRLSENSOR"/>
</dbReference>
<feature type="transmembrane region" description="Helical" evidence="17">
    <location>
        <begin position="9"/>
        <end position="32"/>
    </location>
</feature>
<dbReference type="GO" id="GO:0005524">
    <property type="term" value="F:ATP binding"/>
    <property type="evidence" value="ECO:0007669"/>
    <property type="project" value="UniProtKB-KW"/>
</dbReference>
<keyword evidence="7 17" id="KW-0812">Transmembrane</keyword>
<evidence type="ECO:0000256" key="4">
    <source>
        <dbReference type="ARBA" id="ARBA00022475"/>
    </source>
</evidence>
<dbReference type="Gene3D" id="1.10.287.130">
    <property type="match status" value="1"/>
</dbReference>
<dbReference type="STRING" id="1855823.MCCS_01940"/>
<dbReference type="EMBL" id="CP021059">
    <property type="protein sequence ID" value="ARQ05865.1"/>
    <property type="molecule type" value="Genomic_DNA"/>
</dbReference>
<evidence type="ECO:0000256" key="11">
    <source>
        <dbReference type="ARBA" id="ARBA00022989"/>
    </source>
</evidence>
<gene>
    <name evidence="20" type="primary">hssS</name>
    <name evidence="20" type="ORF">MCCS_01940</name>
</gene>
<dbReference type="InterPro" id="IPR005467">
    <property type="entry name" value="His_kinase_dom"/>
</dbReference>
<dbReference type="Proteomes" id="UP000194154">
    <property type="component" value="Chromosome"/>
</dbReference>
<dbReference type="SMART" id="SM00304">
    <property type="entry name" value="HAMP"/>
    <property type="match status" value="1"/>
</dbReference>
<evidence type="ECO:0000313" key="20">
    <source>
        <dbReference type="EMBL" id="ARQ05865.1"/>
    </source>
</evidence>